<evidence type="ECO:0000256" key="1">
    <source>
        <dbReference type="ARBA" id="ARBA00009763"/>
    </source>
</evidence>
<dbReference type="PROSITE" id="PS00018">
    <property type="entry name" value="EF_HAND_1"/>
    <property type="match status" value="1"/>
</dbReference>
<evidence type="ECO:0000259" key="6">
    <source>
        <dbReference type="PROSITE" id="PS50222"/>
    </source>
</evidence>
<dbReference type="SMART" id="SM00054">
    <property type="entry name" value="EFh"/>
    <property type="match status" value="1"/>
</dbReference>
<dbReference type="AlphaFoldDB" id="A0AAW2TSL4"/>
<protein>
    <submittedName>
        <fullName evidence="7">Calmodulin</fullName>
    </submittedName>
</protein>
<gene>
    <name evidence="7" type="ORF">Sradi_1729400</name>
</gene>
<proteinExistence type="inferred from homology"/>
<sequence>MASDDDDESLAYFLESEVFSELSDQDQHQGGGTDEAEPFMGCGRFARSYILGYNCEDEKELEAALRKTKDIYSEELKEAFVFLTTFAVELHHAMTNLSEKLIDEEADEMVRGADANGDRQIDYEEFVKVMMAKGCLHLHSI</sequence>
<dbReference type="SUPFAM" id="SSF47473">
    <property type="entry name" value="EF-hand"/>
    <property type="match status" value="1"/>
</dbReference>
<dbReference type="Gene3D" id="1.10.238.10">
    <property type="entry name" value="EF-hand"/>
    <property type="match status" value="1"/>
</dbReference>
<comment type="similarity">
    <text evidence="1">Belongs to the calmodulin family.</text>
</comment>
<feature type="domain" description="EF-hand" evidence="6">
    <location>
        <begin position="101"/>
        <end position="136"/>
    </location>
</feature>
<dbReference type="InterPro" id="IPR018247">
    <property type="entry name" value="EF_Hand_1_Ca_BS"/>
</dbReference>
<keyword evidence="4" id="KW-0106">Calcium</keyword>
<name>A0AAW2TSL4_SESRA</name>
<keyword evidence="3" id="KW-0677">Repeat</keyword>
<evidence type="ECO:0000256" key="5">
    <source>
        <dbReference type="SAM" id="MobiDB-lite"/>
    </source>
</evidence>
<dbReference type="FunFam" id="1.10.238.10:FF:000034">
    <property type="entry name" value="Calmodulin"/>
    <property type="match status" value="1"/>
</dbReference>
<evidence type="ECO:0000256" key="4">
    <source>
        <dbReference type="ARBA" id="ARBA00022837"/>
    </source>
</evidence>
<evidence type="ECO:0000313" key="7">
    <source>
        <dbReference type="EMBL" id="KAL0407950.1"/>
    </source>
</evidence>
<keyword evidence="2" id="KW-0479">Metal-binding</keyword>
<dbReference type="Pfam" id="PF00036">
    <property type="entry name" value="EF-hand_1"/>
    <property type="match status" value="1"/>
</dbReference>
<dbReference type="CDD" id="cd00051">
    <property type="entry name" value="EFh"/>
    <property type="match status" value="1"/>
</dbReference>
<dbReference type="GO" id="GO:0005509">
    <property type="term" value="F:calcium ion binding"/>
    <property type="evidence" value="ECO:0007669"/>
    <property type="project" value="InterPro"/>
</dbReference>
<reference evidence="7" key="1">
    <citation type="submission" date="2020-06" db="EMBL/GenBank/DDBJ databases">
        <authorList>
            <person name="Li T."/>
            <person name="Hu X."/>
            <person name="Zhang T."/>
            <person name="Song X."/>
            <person name="Zhang H."/>
            <person name="Dai N."/>
            <person name="Sheng W."/>
            <person name="Hou X."/>
            <person name="Wei L."/>
        </authorList>
    </citation>
    <scope>NUCLEOTIDE SEQUENCE</scope>
    <source>
        <strain evidence="7">G02</strain>
        <tissue evidence="7">Leaf</tissue>
    </source>
</reference>
<dbReference type="InterPro" id="IPR050145">
    <property type="entry name" value="Centrin_CML-like"/>
</dbReference>
<dbReference type="PROSITE" id="PS50222">
    <property type="entry name" value="EF_HAND_2"/>
    <property type="match status" value="1"/>
</dbReference>
<comment type="caution">
    <text evidence="7">The sequence shown here is derived from an EMBL/GenBank/DDBJ whole genome shotgun (WGS) entry which is preliminary data.</text>
</comment>
<dbReference type="EMBL" id="JACGWJ010000007">
    <property type="protein sequence ID" value="KAL0407950.1"/>
    <property type="molecule type" value="Genomic_DNA"/>
</dbReference>
<dbReference type="InterPro" id="IPR011992">
    <property type="entry name" value="EF-hand-dom_pair"/>
</dbReference>
<accession>A0AAW2TSL4</accession>
<reference evidence="7" key="2">
    <citation type="journal article" date="2024" name="Plant">
        <title>Genomic evolution and insights into agronomic trait innovations of Sesamum species.</title>
        <authorList>
            <person name="Miao H."/>
            <person name="Wang L."/>
            <person name="Qu L."/>
            <person name="Liu H."/>
            <person name="Sun Y."/>
            <person name="Le M."/>
            <person name="Wang Q."/>
            <person name="Wei S."/>
            <person name="Zheng Y."/>
            <person name="Lin W."/>
            <person name="Duan Y."/>
            <person name="Cao H."/>
            <person name="Xiong S."/>
            <person name="Wang X."/>
            <person name="Wei L."/>
            <person name="Li C."/>
            <person name="Ma Q."/>
            <person name="Ju M."/>
            <person name="Zhao R."/>
            <person name="Li G."/>
            <person name="Mu C."/>
            <person name="Tian Q."/>
            <person name="Mei H."/>
            <person name="Zhang T."/>
            <person name="Gao T."/>
            <person name="Zhang H."/>
        </authorList>
    </citation>
    <scope>NUCLEOTIDE SEQUENCE</scope>
    <source>
        <strain evidence="7">G02</strain>
    </source>
</reference>
<evidence type="ECO:0000256" key="3">
    <source>
        <dbReference type="ARBA" id="ARBA00022737"/>
    </source>
</evidence>
<organism evidence="7">
    <name type="scientific">Sesamum radiatum</name>
    <name type="common">Black benniseed</name>
    <dbReference type="NCBI Taxonomy" id="300843"/>
    <lineage>
        <taxon>Eukaryota</taxon>
        <taxon>Viridiplantae</taxon>
        <taxon>Streptophyta</taxon>
        <taxon>Embryophyta</taxon>
        <taxon>Tracheophyta</taxon>
        <taxon>Spermatophyta</taxon>
        <taxon>Magnoliopsida</taxon>
        <taxon>eudicotyledons</taxon>
        <taxon>Gunneridae</taxon>
        <taxon>Pentapetalae</taxon>
        <taxon>asterids</taxon>
        <taxon>lamiids</taxon>
        <taxon>Lamiales</taxon>
        <taxon>Pedaliaceae</taxon>
        <taxon>Sesamum</taxon>
    </lineage>
</organism>
<evidence type="ECO:0000256" key="2">
    <source>
        <dbReference type="ARBA" id="ARBA00022723"/>
    </source>
</evidence>
<dbReference type="InterPro" id="IPR002048">
    <property type="entry name" value="EF_hand_dom"/>
</dbReference>
<dbReference type="PANTHER" id="PTHR23050">
    <property type="entry name" value="CALCIUM BINDING PROTEIN"/>
    <property type="match status" value="1"/>
</dbReference>
<feature type="region of interest" description="Disordered" evidence="5">
    <location>
        <begin position="20"/>
        <end position="39"/>
    </location>
</feature>